<dbReference type="AlphaFoldDB" id="A0AAF0TSK7"/>
<keyword evidence="1" id="KW-0472">Membrane</keyword>
<evidence type="ECO:0000256" key="1">
    <source>
        <dbReference type="SAM" id="Phobius"/>
    </source>
</evidence>
<accession>A0AAF0TSK7</accession>
<evidence type="ECO:0000313" key="3">
    <source>
        <dbReference type="Proteomes" id="UP001234989"/>
    </source>
</evidence>
<protein>
    <submittedName>
        <fullName evidence="2">Uncharacterized protein</fullName>
    </submittedName>
</protein>
<sequence length="83" mass="9231">MLNTASQNIIRAKFTFSFIPIFLVICGTNIVISCPSCQEIVRFDICNCSIIYLEKHKVPFQVLQSASYLGKKGVSLLCTIDAI</sequence>
<reference evidence="2" key="1">
    <citation type="submission" date="2023-08" db="EMBL/GenBank/DDBJ databases">
        <title>A de novo genome assembly of Solanum verrucosum Schlechtendal, a Mexican diploid species geographically isolated from the other diploid A-genome species in potato relatives.</title>
        <authorList>
            <person name="Hosaka K."/>
        </authorList>
    </citation>
    <scope>NUCLEOTIDE SEQUENCE</scope>
    <source>
        <tissue evidence="2">Young leaves</tissue>
    </source>
</reference>
<gene>
    <name evidence="2" type="ORF">MTR67_024817</name>
</gene>
<proteinExistence type="predicted"/>
<keyword evidence="3" id="KW-1185">Reference proteome</keyword>
<organism evidence="2 3">
    <name type="scientific">Solanum verrucosum</name>
    <dbReference type="NCBI Taxonomy" id="315347"/>
    <lineage>
        <taxon>Eukaryota</taxon>
        <taxon>Viridiplantae</taxon>
        <taxon>Streptophyta</taxon>
        <taxon>Embryophyta</taxon>
        <taxon>Tracheophyta</taxon>
        <taxon>Spermatophyta</taxon>
        <taxon>Magnoliopsida</taxon>
        <taxon>eudicotyledons</taxon>
        <taxon>Gunneridae</taxon>
        <taxon>Pentapetalae</taxon>
        <taxon>asterids</taxon>
        <taxon>lamiids</taxon>
        <taxon>Solanales</taxon>
        <taxon>Solanaceae</taxon>
        <taxon>Solanoideae</taxon>
        <taxon>Solaneae</taxon>
        <taxon>Solanum</taxon>
    </lineage>
</organism>
<name>A0AAF0TSK7_SOLVR</name>
<evidence type="ECO:0000313" key="2">
    <source>
        <dbReference type="EMBL" id="WMV31432.1"/>
    </source>
</evidence>
<feature type="transmembrane region" description="Helical" evidence="1">
    <location>
        <begin position="12"/>
        <end position="32"/>
    </location>
</feature>
<dbReference type="EMBL" id="CP133616">
    <property type="protein sequence ID" value="WMV31432.1"/>
    <property type="molecule type" value="Genomic_DNA"/>
</dbReference>
<keyword evidence="1" id="KW-1133">Transmembrane helix</keyword>
<keyword evidence="1" id="KW-0812">Transmembrane</keyword>
<dbReference type="Proteomes" id="UP001234989">
    <property type="component" value="Chromosome 5"/>
</dbReference>